<evidence type="ECO:0000256" key="4">
    <source>
        <dbReference type="HAMAP-Rule" id="MF_01963"/>
    </source>
</evidence>
<gene>
    <name evidence="6" type="ORF">DealDRAFT_2057</name>
</gene>
<accession>C0GHU8</accession>
<dbReference type="PANTHER" id="PTHR42679:SF2">
    <property type="entry name" value="S-METHYL-5'-THIOADENOSINE PHOSPHORYLASE"/>
    <property type="match status" value="1"/>
</dbReference>
<dbReference type="NCBIfam" id="TIGR01694">
    <property type="entry name" value="MTAP"/>
    <property type="match status" value="1"/>
</dbReference>
<dbReference type="Proteomes" id="UP000006443">
    <property type="component" value="Unassembled WGS sequence"/>
</dbReference>
<dbReference type="STRING" id="555088.DealDRAFT_2057"/>
<feature type="binding site" evidence="4">
    <location>
        <position position="185"/>
    </location>
    <ligand>
        <name>phosphate</name>
        <dbReference type="ChEBI" id="CHEBI:43474"/>
    </ligand>
</feature>
<dbReference type="GO" id="GO:0005829">
    <property type="term" value="C:cytosol"/>
    <property type="evidence" value="ECO:0007669"/>
    <property type="project" value="TreeGrafter"/>
</dbReference>
<comment type="catalytic activity">
    <reaction evidence="4">
        <text>a purine D-ribonucleoside + phosphate = a purine nucleobase + alpha-D-ribose 1-phosphate</text>
        <dbReference type="Rhea" id="RHEA:19805"/>
        <dbReference type="ChEBI" id="CHEBI:26386"/>
        <dbReference type="ChEBI" id="CHEBI:43474"/>
        <dbReference type="ChEBI" id="CHEBI:57720"/>
        <dbReference type="ChEBI" id="CHEBI:142355"/>
        <dbReference type="EC" id="2.4.2.1"/>
    </reaction>
</comment>
<dbReference type="Gene3D" id="3.40.50.1580">
    <property type="entry name" value="Nucleoside phosphorylase domain"/>
    <property type="match status" value="1"/>
</dbReference>
<dbReference type="GO" id="GO:0017061">
    <property type="term" value="F:S-methyl-5-thioadenosine phosphorylase activity"/>
    <property type="evidence" value="ECO:0007669"/>
    <property type="project" value="InterPro"/>
</dbReference>
<keyword evidence="1 4" id="KW-0328">Glycosyltransferase</keyword>
<organism evidence="6 7">
    <name type="scientific">Dethiobacter alkaliphilus AHT 1</name>
    <dbReference type="NCBI Taxonomy" id="555088"/>
    <lineage>
        <taxon>Bacteria</taxon>
        <taxon>Bacillati</taxon>
        <taxon>Bacillota</taxon>
        <taxon>Dethiobacteria</taxon>
        <taxon>Dethiobacterales</taxon>
        <taxon>Dethiobacteraceae</taxon>
        <taxon>Dethiobacter</taxon>
    </lineage>
</organism>
<dbReference type="FunFam" id="3.40.50.1580:FF:000012">
    <property type="entry name" value="Probable 6-oxopurine nucleoside phosphorylase"/>
    <property type="match status" value="1"/>
</dbReference>
<comment type="pathway">
    <text evidence="4">Purine metabolism; purine nucleoside salvage.</text>
</comment>
<comment type="caution">
    <text evidence="6">The sequence shown here is derived from an EMBL/GenBank/DDBJ whole genome shotgun (WGS) entry which is preliminary data.</text>
</comment>
<comment type="subunit">
    <text evidence="4">Homohexamer. Dimer of a homotrimer.</text>
</comment>
<evidence type="ECO:0000256" key="3">
    <source>
        <dbReference type="ARBA" id="ARBA00022726"/>
    </source>
</evidence>
<dbReference type="UniPathway" id="UPA00606"/>
<evidence type="ECO:0000259" key="5">
    <source>
        <dbReference type="Pfam" id="PF01048"/>
    </source>
</evidence>
<dbReference type="OrthoDB" id="1523230at2"/>
<keyword evidence="3 4" id="KW-0660">Purine salvage</keyword>
<feature type="binding site" evidence="4">
    <location>
        <position position="11"/>
    </location>
    <ligand>
        <name>phosphate</name>
        <dbReference type="ChEBI" id="CHEBI:43474"/>
    </ligand>
</feature>
<dbReference type="RefSeq" id="WP_008517189.1">
    <property type="nucleotide sequence ID" value="NZ_ACJM01000010.1"/>
</dbReference>
<feature type="domain" description="Nucleoside phosphorylase" evidence="5">
    <location>
        <begin position="5"/>
        <end position="242"/>
    </location>
</feature>
<dbReference type="HAMAP" id="MF_01963">
    <property type="entry name" value="MTAP"/>
    <property type="match status" value="1"/>
</dbReference>
<sequence>MSIELAIIGGTGVYDPKLLEDVQTLEIDTRYGRALLTQGKYQGREVVFLARHGTKHGTPPHNVNYRANIAALVKLGVKRVVATAAVGSLNEKMPPGAMILLGQFLDFTKAREATFFDGGEAGVVHTDFTAPYCPQLNGNLLAAANQAGLELLQDGVYVCTEGPRFESAAEIRMYQKLGGDLVGMTNVPEVVLAREAGLCYSTVALSTNFGAGISPTVLTHEEVLEVMAENVEKVRRLLMELIPNLADHRDCDCEKLGSEILL</sequence>
<keyword evidence="7" id="KW-1185">Reference proteome</keyword>
<dbReference type="InterPro" id="IPR035994">
    <property type="entry name" value="Nucleoside_phosphorylase_sf"/>
</dbReference>
<protein>
    <recommendedName>
        <fullName evidence="4">Purine nucleoside phosphorylase</fullName>
        <shortName evidence="4">PNP</shortName>
        <ecNumber evidence="4">2.4.2.1</ecNumber>
    </recommendedName>
</protein>
<dbReference type="InterPro" id="IPR010044">
    <property type="entry name" value="MTAP"/>
</dbReference>
<evidence type="ECO:0000256" key="2">
    <source>
        <dbReference type="ARBA" id="ARBA00022679"/>
    </source>
</evidence>
<comment type="similarity">
    <text evidence="4">Belongs to the PNP/MTAP phosphorylase family. MTAP subfamily.</text>
</comment>
<dbReference type="AlphaFoldDB" id="C0GHU8"/>
<dbReference type="GO" id="GO:0006166">
    <property type="term" value="P:purine ribonucleoside salvage"/>
    <property type="evidence" value="ECO:0007669"/>
    <property type="project" value="UniProtKB-UniRule"/>
</dbReference>
<evidence type="ECO:0000313" key="6">
    <source>
        <dbReference type="EMBL" id="EEG77022.1"/>
    </source>
</evidence>
<dbReference type="NCBIfam" id="NF006599">
    <property type="entry name" value="PRK09136.1"/>
    <property type="match status" value="1"/>
</dbReference>
<feature type="binding site" evidence="4">
    <location>
        <begin position="51"/>
        <end position="52"/>
    </location>
    <ligand>
        <name>phosphate</name>
        <dbReference type="ChEBI" id="CHEBI:43474"/>
    </ligand>
</feature>
<dbReference type="CDD" id="cd09010">
    <property type="entry name" value="MTAP_SsMTAPII_like_MTIP"/>
    <property type="match status" value="1"/>
</dbReference>
<feature type="binding site" evidence="4">
    <location>
        <position position="184"/>
    </location>
    <ligand>
        <name>substrate</name>
    </ligand>
</feature>
<reference evidence="6 7" key="1">
    <citation type="submission" date="2009-02" db="EMBL/GenBank/DDBJ databases">
        <title>Sequencing of the draft genome and assembly of Dethiobacter alkaliphilus AHT 1.</title>
        <authorList>
            <consortium name="US DOE Joint Genome Institute (JGI-PGF)"/>
            <person name="Lucas S."/>
            <person name="Copeland A."/>
            <person name="Lapidus A."/>
            <person name="Glavina del Rio T."/>
            <person name="Dalin E."/>
            <person name="Tice H."/>
            <person name="Bruce D."/>
            <person name="Goodwin L."/>
            <person name="Pitluck S."/>
            <person name="Larimer F."/>
            <person name="Land M.L."/>
            <person name="Hauser L."/>
            <person name="Muyzer G."/>
        </authorList>
    </citation>
    <scope>NUCLEOTIDE SEQUENCE [LARGE SCALE GENOMIC DNA]</scope>
    <source>
        <strain evidence="6 7">AHT 1</strain>
    </source>
</reference>
<name>C0GHU8_DETAL</name>
<evidence type="ECO:0000313" key="7">
    <source>
        <dbReference type="Proteomes" id="UP000006443"/>
    </source>
</evidence>
<dbReference type="EMBL" id="ACJM01000010">
    <property type="protein sequence ID" value="EEG77022.1"/>
    <property type="molecule type" value="Genomic_DNA"/>
</dbReference>
<proteinExistence type="inferred from homology"/>
<dbReference type="Pfam" id="PF01048">
    <property type="entry name" value="PNP_UDP_1"/>
    <property type="match status" value="1"/>
</dbReference>
<evidence type="ECO:0000256" key="1">
    <source>
        <dbReference type="ARBA" id="ARBA00022676"/>
    </source>
</evidence>
<dbReference type="GO" id="GO:0019509">
    <property type="term" value="P:L-methionine salvage from methylthioadenosine"/>
    <property type="evidence" value="ECO:0007669"/>
    <property type="project" value="TreeGrafter"/>
</dbReference>
<keyword evidence="2 4" id="KW-0808">Transferase</keyword>
<comment type="caution">
    <text evidence="4">Lacks conserved residue(s) required for the propagation of feature annotation.</text>
</comment>
<dbReference type="eggNOG" id="COG0005">
    <property type="taxonomic scope" value="Bacteria"/>
</dbReference>
<dbReference type="PANTHER" id="PTHR42679">
    <property type="entry name" value="S-METHYL-5'-THIOADENOSINE PHOSPHORYLASE"/>
    <property type="match status" value="1"/>
</dbReference>
<dbReference type="EC" id="2.4.2.1" evidence="4"/>
<comment type="miscellaneous">
    <text evidence="4">Although this enzyme belongs to the family of MTA phosphorylases based on sequence homology, it lacks several conserved amino acids in the substrate binding pocket that confer specificity towards MTA.</text>
</comment>
<feature type="site" description="Important for substrate specificity" evidence="4">
    <location>
        <position position="220"/>
    </location>
</feature>
<feature type="site" description="Important for substrate specificity" evidence="4">
    <location>
        <position position="166"/>
    </location>
</feature>
<dbReference type="InterPro" id="IPR000845">
    <property type="entry name" value="Nucleoside_phosphorylase_d"/>
</dbReference>
<dbReference type="SUPFAM" id="SSF53167">
    <property type="entry name" value="Purine and uridine phosphorylases"/>
    <property type="match status" value="1"/>
</dbReference>
<comment type="function">
    <text evidence="4">Purine nucleoside phosphorylase involved in purine salvage.</text>
</comment>